<dbReference type="GeneID" id="7272807"/>
<feature type="domain" description="PhoU" evidence="8">
    <location>
        <begin position="119"/>
        <end position="204"/>
    </location>
</feature>
<keyword evidence="6 7" id="KW-0592">Phosphate transport</keyword>
<dbReference type="PANTHER" id="PTHR42930">
    <property type="entry name" value="PHOSPHATE-SPECIFIC TRANSPORT SYSTEM ACCESSORY PROTEIN PHOU"/>
    <property type="match status" value="1"/>
</dbReference>
<name>B8GKH4_METPE</name>
<evidence type="ECO:0000259" key="8">
    <source>
        <dbReference type="Pfam" id="PF01895"/>
    </source>
</evidence>
<organism evidence="9 10">
    <name type="scientific">Methanosphaerula palustris (strain ATCC BAA-1556 / DSM 19958 / E1-9c)</name>
    <dbReference type="NCBI Taxonomy" id="521011"/>
    <lineage>
        <taxon>Archaea</taxon>
        <taxon>Methanobacteriati</taxon>
        <taxon>Methanobacteriota</taxon>
        <taxon>Stenosarchaea group</taxon>
        <taxon>Methanomicrobia</taxon>
        <taxon>Methanomicrobiales</taxon>
        <taxon>Methanoregulaceae</taxon>
        <taxon>Methanosphaerula</taxon>
    </lineage>
</organism>
<dbReference type="RefSeq" id="WP_012617176.1">
    <property type="nucleotide sequence ID" value="NC_011832.1"/>
</dbReference>
<dbReference type="OrthoDB" id="7738at2157"/>
<keyword evidence="10" id="KW-1185">Reference proteome</keyword>
<sequence>MTEKFLTELEELRGDILSMAEMAESMLQCSVEALKTQDTDLADQVIAQKNEIKERNYRIEDRCIQLITLHQPVAKDMRMIFCILKISSALERVGRYGKDIANVVYYTAETPHLAHLLSIPHMSVMVIGMVSDVITAFREGDATILSDYTERDNEVDALGYSIFRECITYMLEDPATITRCMNYVMVARYLERSGDHACKMAELITFMVTGKRTEFE</sequence>
<dbReference type="GO" id="GO:0045936">
    <property type="term" value="P:negative regulation of phosphate metabolic process"/>
    <property type="evidence" value="ECO:0007669"/>
    <property type="project" value="InterPro"/>
</dbReference>
<evidence type="ECO:0000256" key="6">
    <source>
        <dbReference type="ARBA" id="ARBA00022592"/>
    </source>
</evidence>
<dbReference type="GO" id="GO:0030643">
    <property type="term" value="P:intracellular phosphate ion homeostasis"/>
    <property type="evidence" value="ECO:0007669"/>
    <property type="project" value="InterPro"/>
</dbReference>
<dbReference type="Pfam" id="PF01895">
    <property type="entry name" value="PhoU"/>
    <property type="match status" value="2"/>
</dbReference>
<dbReference type="STRING" id="521011.Mpal_0483"/>
<dbReference type="PANTHER" id="PTHR42930:SF3">
    <property type="entry name" value="PHOSPHATE-SPECIFIC TRANSPORT SYSTEM ACCESSORY PROTEIN PHOU"/>
    <property type="match status" value="1"/>
</dbReference>
<dbReference type="FunFam" id="1.20.58.220:FF:000004">
    <property type="entry name" value="Phosphate-specific transport system accessory protein PhoU"/>
    <property type="match status" value="1"/>
</dbReference>
<dbReference type="Proteomes" id="UP000002457">
    <property type="component" value="Chromosome"/>
</dbReference>
<dbReference type="NCBIfam" id="TIGR02135">
    <property type="entry name" value="phoU_full"/>
    <property type="match status" value="1"/>
</dbReference>
<dbReference type="GO" id="GO:0005737">
    <property type="term" value="C:cytoplasm"/>
    <property type="evidence" value="ECO:0007669"/>
    <property type="project" value="UniProtKB-SubCell"/>
</dbReference>
<evidence type="ECO:0000256" key="3">
    <source>
        <dbReference type="ARBA" id="ARBA00011738"/>
    </source>
</evidence>
<proteinExistence type="inferred from homology"/>
<reference evidence="9 10" key="1">
    <citation type="journal article" date="2015" name="Genome Announc.">
        <title>Complete Genome Sequence of Methanosphaerula palustris E1-9CT, a Hydrogenotrophic Methanogen Isolated from a Minerotrophic Fen Peatland.</title>
        <authorList>
            <person name="Cadillo-Quiroz H."/>
            <person name="Browne P."/>
            <person name="Kyrpides N."/>
            <person name="Woyke T."/>
            <person name="Goodwin L."/>
            <person name="Detter C."/>
            <person name="Yavitt J.B."/>
            <person name="Zinder S.H."/>
        </authorList>
    </citation>
    <scope>NUCLEOTIDE SEQUENCE [LARGE SCALE GENOMIC DNA]</scope>
    <source>
        <strain evidence="10">ATCC BAA-1556 / DSM 19958 / E1-9c</strain>
    </source>
</reference>
<dbReference type="KEGG" id="mpl:Mpal_0483"/>
<keyword evidence="5 7" id="KW-0963">Cytoplasm</keyword>
<dbReference type="eggNOG" id="arCOG00232">
    <property type="taxonomic scope" value="Archaea"/>
</dbReference>
<evidence type="ECO:0000313" key="10">
    <source>
        <dbReference type="Proteomes" id="UP000002457"/>
    </source>
</evidence>
<evidence type="ECO:0000256" key="5">
    <source>
        <dbReference type="ARBA" id="ARBA00022490"/>
    </source>
</evidence>
<dbReference type="InterPro" id="IPR028366">
    <property type="entry name" value="PhoU"/>
</dbReference>
<dbReference type="InterPro" id="IPR038078">
    <property type="entry name" value="PhoU-like_sf"/>
</dbReference>
<evidence type="ECO:0000256" key="2">
    <source>
        <dbReference type="ARBA" id="ARBA00008107"/>
    </source>
</evidence>
<evidence type="ECO:0000313" key="9">
    <source>
        <dbReference type="EMBL" id="ACL15857.1"/>
    </source>
</evidence>
<dbReference type="HOGENOM" id="CLU_078518_3_0_2"/>
<dbReference type="GO" id="GO:0006817">
    <property type="term" value="P:phosphate ion transport"/>
    <property type="evidence" value="ECO:0007669"/>
    <property type="project" value="UniProtKB-KW"/>
</dbReference>
<comment type="similarity">
    <text evidence="2 7">Belongs to the PhoU family.</text>
</comment>
<dbReference type="EMBL" id="CP001338">
    <property type="protein sequence ID" value="ACL15857.1"/>
    <property type="molecule type" value="Genomic_DNA"/>
</dbReference>
<accession>B8GKH4</accession>
<comment type="function">
    <text evidence="7">Plays a role in the regulation of phosphate uptake.</text>
</comment>
<evidence type="ECO:0000256" key="1">
    <source>
        <dbReference type="ARBA" id="ARBA00004496"/>
    </source>
</evidence>
<dbReference type="InterPro" id="IPR026022">
    <property type="entry name" value="PhoU_dom"/>
</dbReference>
<dbReference type="PIRSF" id="PIRSF003107">
    <property type="entry name" value="PhoU"/>
    <property type="match status" value="1"/>
</dbReference>
<dbReference type="AlphaFoldDB" id="B8GKH4"/>
<keyword evidence="4 7" id="KW-0813">Transport</keyword>
<comment type="subcellular location">
    <subcellularLocation>
        <location evidence="1 7">Cytoplasm</location>
    </subcellularLocation>
</comment>
<comment type="subunit">
    <text evidence="3 7">Homodimer.</text>
</comment>
<gene>
    <name evidence="9" type="ordered locus">Mpal_0483</name>
</gene>
<protein>
    <recommendedName>
        <fullName evidence="7">Phosphate-specific transport system accessory protein PhoU</fullName>
    </recommendedName>
</protein>
<dbReference type="SUPFAM" id="SSF109755">
    <property type="entry name" value="PhoU-like"/>
    <property type="match status" value="1"/>
</dbReference>
<feature type="domain" description="PhoU" evidence="8">
    <location>
        <begin position="16"/>
        <end position="103"/>
    </location>
</feature>
<dbReference type="Gene3D" id="1.20.58.220">
    <property type="entry name" value="Phosphate transport system protein phou homolog 2, domain 2"/>
    <property type="match status" value="1"/>
</dbReference>
<evidence type="ECO:0000256" key="7">
    <source>
        <dbReference type="PIRNR" id="PIRNR003107"/>
    </source>
</evidence>
<evidence type="ECO:0000256" key="4">
    <source>
        <dbReference type="ARBA" id="ARBA00022448"/>
    </source>
</evidence>